<dbReference type="GO" id="GO:0004751">
    <property type="term" value="F:ribose-5-phosphate isomerase activity"/>
    <property type="evidence" value="ECO:0007669"/>
    <property type="project" value="UniProtKB-UniRule"/>
</dbReference>
<dbReference type="NCBIfam" id="TIGR00021">
    <property type="entry name" value="rpiA"/>
    <property type="match status" value="1"/>
</dbReference>
<dbReference type="GO" id="GO:0005829">
    <property type="term" value="C:cytosol"/>
    <property type="evidence" value="ECO:0007669"/>
    <property type="project" value="TreeGrafter"/>
</dbReference>
<dbReference type="SUPFAM" id="SSF75445">
    <property type="entry name" value="D-ribose-5-phosphate isomerase (RpiA), lid domain"/>
    <property type="match status" value="1"/>
</dbReference>
<evidence type="ECO:0000256" key="1">
    <source>
        <dbReference type="ARBA" id="ARBA00001713"/>
    </source>
</evidence>
<dbReference type="EC" id="5.3.1.6" evidence="3"/>
<dbReference type="SUPFAM" id="SSF100950">
    <property type="entry name" value="NagB/RpiA/CoA transferase-like"/>
    <property type="match status" value="1"/>
</dbReference>
<evidence type="ECO:0000313" key="5">
    <source>
        <dbReference type="Proteomes" id="UP000009284"/>
    </source>
</evidence>
<keyword evidence="2 3" id="KW-0413">Isomerase</keyword>
<evidence type="ECO:0000256" key="2">
    <source>
        <dbReference type="ARBA" id="ARBA00023235"/>
    </source>
</evidence>
<feature type="binding site" evidence="3">
    <location>
        <begin position="34"/>
        <end position="37"/>
    </location>
    <ligand>
        <name>substrate</name>
    </ligand>
</feature>
<feature type="active site" description="Proton acceptor" evidence="3">
    <location>
        <position position="109"/>
    </location>
</feature>
<feature type="binding site" evidence="3">
    <location>
        <begin position="100"/>
        <end position="103"/>
    </location>
    <ligand>
        <name>substrate</name>
    </ligand>
</feature>
<dbReference type="HOGENOM" id="CLU_056590_1_1_4"/>
<dbReference type="Gene3D" id="3.30.70.260">
    <property type="match status" value="1"/>
</dbReference>
<dbReference type="GO" id="GO:0006014">
    <property type="term" value="P:D-ribose metabolic process"/>
    <property type="evidence" value="ECO:0007669"/>
    <property type="project" value="TreeGrafter"/>
</dbReference>
<dbReference type="InterPro" id="IPR004788">
    <property type="entry name" value="Ribose5P_isomerase_type_A"/>
</dbReference>
<protein>
    <recommendedName>
        <fullName evidence="3">Ribose-5-phosphate isomerase A</fullName>
        <ecNumber evidence="3">5.3.1.6</ecNumber>
    </recommendedName>
    <alternativeName>
        <fullName evidence="3">Phosphoriboisomerase A</fullName>
        <shortName evidence="3">PRI</shortName>
    </alternativeName>
</protein>
<dbReference type="PANTHER" id="PTHR11934:SF0">
    <property type="entry name" value="RIBOSE-5-PHOSPHATE ISOMERASE"/>
    <property type="match status" value="1"/>
</dbReference>
<sequence>MPKTQDELKREVAAAAVDHVLKMVSPQDTVGVGTGSTANLFIELLAPHKDKFRDTVASSLRSEELLKKFGIPVVDLNMRETIKVYVDGADEINPNLHLIKGGGGALLREKIVASASEYFICIADESKLVDKLGAFELPIEVIPMAVAVVSRKLASLGGEAHLREGFTTDNGNLILDVSGFSVSDARELETTINQIPGVVCCGFFALRPPELALVSSQNGVQTLKLNK</sequence>
<dbReference type="GO" id="GO:0009052">
    <property type="term" value="P:pentose-phosphate shunt, non-oxidative branch"/>
    <property type="evidence" value="ECO:0007669"/>
    <property type="project" value="UniProtKB-UniRule"/>
</dbReference>
<dbReference type="InterPro" id="IPR020672">
    <property type="entry name" value="Ribose5P_isomerase_typA_subgr"/>
</dbReference>
<evidence type="ECO:0000256" key="3">
    <source>
        <dbReference type="HAMAP-Rule" id="MF_00170"/>
    </source>
</evidence>
<keyword evidence="5" id="KW-1185">Reference proteome</keyword>
<dbReference type="PANTHER" id="PTHR11934">
    <property type="entry name" value="RIBOSE-5-PHOSPHATE ISOMERASE"/>
    <property type="match status" value="1"/>
</dbReference>
<name>G4QBA1_TAYAM</name>
<dbReference type="AlphaFoldDB" id="G4QBA1"/>
<dbReference type="HAMAP" id="MF_00170">
    <property type="entry name" value="Rib_5P_isom_A"/>
    <property type="match status" value="1"/>
</dbReference>
<dbReference type="RefSeq" id="WP_014111618.1">
    <property type="nucleotide sequence ID" value="NC_016043.1"/>
</dbReference>
<dbReference type="STRING" id="1008459.TASI_0961"/>
<gene>
    <name evidence="3" type="primary">rpiA</name>
    <name evidence="4" type="ordered locus">TASI_0961</name>
</gene>
<dbReference type="InterPro" id="IPR037171">
    <property type="entry name" value="NagB/RpiA_transferase-like"/>
</dbReference>
<dbReference type="eggNOG" id="COG0120">
    <property type="taxonomic scope" value="Bacteria"/>
</dbReference>
<dbReference type="Pfam" id="PF06026">
    <property type="entry name" value="Rib_5-P_isom_A"/>
    <property type="match status" value="1"/>
</dbReference>
<feature type="binding site" evidence="3">
    <location>
        <begin position="87"/>
        <end position="90"/>
    </location>
    <ligand>
        <name>substrate</name>
    </ligand>
</feature>
<comment type="similarity">
    <text evidence="3">Belongs to the ribose 5-phosphate isomerase family.</text>
</comment>
<accession>G4QBA1</accession>
<evidence type="ECO:0000313" key="4">
    <source>
        <dbReference type="EMBL" id="AEP36722.1"/>
    </source>
</evidence>
<dbReference type="OrthoDB" id="5870696at2"/>
<reference key="1">
    <citation type="submission" date="2011-09" db="EMBL/GenBank/DDBJ databases">
        <title>Genomic characterization of the Taylorella genus.</title>
        <authorList>
            <person name="Hebert L."/>
            <person name="Moumen B."/>
            <person name="Pons N."/>
            <person name="Duquesne F."/>
            <person name="Breuil M.-F."/>
            <person name="Goux D."/>
            <person name="Batto J.-M."/>
            <person name="Renault P."/>
            <person name="Laugier C."/>
            <person name="Petry S."/>
        </authorList>
    </citation>
    <scope>NUCLEOTIDE SEQUENCE</scope>
    <source>
        <strain>MCE3</strain>
    </source>
</reference>
<dbReference type="NCBIfam" id="NF001924">
    <property type="entry name" value="PRK00702.1"/>
    <property type="match status" value="1"/>
</dbReference>
<comment type="subunit">
    <text evidence="3">Homodimer.</text>
</comment>
<dbReference type="KEGG" id="tas:TASI_0961"/>
<dbReference type="EMBL" id="CP003059">
    <property type="protein sequence ID" value="AEP36722.1"/>
    <property type="molecule type" value="Genomic_DNA"/>
</dbReference>
<organism evidence="4 5">
    <name type="scientific">Taylorella asinigenitalis (strain MCE3)</name>
    <dbReference type="NCBI Taxonomy" id="1008459"/>
    <lineage>
        <taxon>Bacteria</taxon>
        <taxon>Pseudomonadati</taxon>
        <taxon>Pseudomonadota</taxon>
        <taxon>Betaproteobacteria</taxon>
        <taxon>Burkholderiales</taxon>
        <taxon>Alcaligenaceae</taxon>
        <taxon>Taylorella</taxon>
    </lineage>
</organism>
<dbReference type="Gene3D" id="3.40.50.1360">
    <property type="match status" value="1"/>
</dbReference>
<proteinExistence type="inferred from homology"/>
<feature type="binding site" evidence="3">
    <location>
        <position position="127"/>
    </location>
    <ligand>
        <name>substrate</name>
    </ligand>
</feature>
<reference evidence="4 5" key="2">
    <citation type="journal article" date="2012" name="PLoS ONE">
        <title>Genomic characterization of the taylorella genus.</title>
        <authorList>
            <person name="Hebert L."/>
            <person name="Moumen B."/>
            <person name="Pons N."/>
            <person name="Duquesne F."/>
            <person name="Breuil M.F."/>
            <person name="Goux D."/>
            <person name="Batto J.M."/>
            <person name="Laugier C."/>
            <person name="Renault P."/>
            <person name="Petry S."/>
        </authorList>
    </citation>
    <scope>NUCLEOTIDE SEQUENCE [LARGE SCALE GENOMIC DNA]</scope>
    <source>
        <strain evidence="4 5">MCE3</strain>
    </source>
</reference>
<dbReference type="CDD" id="cd01398">
    <property type="entry name" value="RPI_A"/>
    <property type="match status" value="1"/>
</dbReference>
<comment type="function">
    <text evidence="3">Catalyzes the reversible conversion of ribose-5-phosphate to ribulose 5-phosphate.</text>
</comment>
<comment type="pathway">
    <text evidence="3">Carbohydrate degradation; pentose phosphate pathway; D-ribose 5-phosphate from D-ribulose 5-phosphate (non-oxidative stage): step 1/1.</text>
</comment>
<comment type="catalytic activity">
    <reaction evidence="1 3">
        <text>aldehydo-D-ribose 5-phosphate = D-ribulose 5-phosphate</text>
        <dbReference type="Rhea" id="RHEA:14657"/>
        <dbReference type="ChEBI" id="CHEBI:58121"/>
        <dbReference type="ChEBI" id="CHEBI:58273"/>
        <dbReference type="EC" id="5.3.1.6"/>
    </reaction>
</comment>
<dbReference type="Proteomes" id="UP000009284">
    <property type="component" value="Chromosome"/>
</dbReference>
<dbReference type="UniPathway" id="UPA00115">
    <property type="reaction ID" value="UER00412"/>
</dbReference>
<dbReference type="FunFam" id="3.40.50.1360:FF:000001">
    <property type="entry name" value="Ribose-5-phosphate isomerase A"/>
    <property type="match status" value="1"/>
</dbReference>